<dbReference type="EMBL" id="LT629766">
    <property type="protein sequence ID" value="SDR83192.1"/>
    <property type="molecule type" value="Genomic_DNA"/>
</dbReference>
<name>A0A1H1M9E9_9MICO</name>
<keyword evidence="2" id="KW-1185">Reference proteome</keyword>
<dbReference type="Proteomes" id="UP000199597">
    <property type="component" value="Chromosome I"/>
</dbReference>
<proteinExistence type="predicted"/>
<dbReference type="AlphaFoldDB" id="A0A1H1M9E9"/>
<reference evidence="2" key="1">
    <citation type="submission" date="2016-10" db="EMBL/GenBank/DDBJ databases">
        <authorList>
            <person name="Varghese N."/>
            <person name="Submissions S."/>
        </authorList>
    </citation>
    <scope>NUCLEOTIDE SEQUENCE [LARGE SCALE GENOMIC DNA]</scope>
    <source>
        <strain evidence="2">DSM 23676</strain>
    </source>
</reference>
<dbReference type="Gene3D" id="1.10.10.10">
    <property type="entry name" value="Winged helix-like DNA-binding domain superfamily/Winged helix DNA-binding domain"/>
    <property type="match status" value="1"/>
</dbReference>
<evidence type="ECO:0000313" key="1">
    <source>
        <dbReference type="EMBL" id="SDR83192.1"/>
    </source>
</evidence>
<dbReference type="GO" id="GO:0003677">
    <property type="term" value="F:DNA binding"/>
    <property type="evidence" value="ECO:0007669"/>
    <property type="project" value="UniProtKB-KW"/>
</dbReference>
<dbReference type="SUPFAM" id="SSF46785">
    <property type="entry name" value="Winged helix' DNA-binding domain"/>
    <property type="match status" value="1"/>
</dbReference>
<evidence type="ECO:0000313" key="2">
    <source>
        <dbReference type="Proteomes" id="UP000199597"/>
    </source>
</evidence>
<keyword evidence="1" id="KW-0238">DNA-binding</keyword>
<dbReference type="InterPro" id="IPR036388">
    <property type="entry name" value="WH-like_DNA-bd_sf"/>
</dbReference>
<dbReference type="STRING" id="1136497.SAMN04489752_0376"/>
<gene>
    <name evidence="1" type="ORF">SAMN04489752_0376</name>
</gene>
<dbReference type="OrthoDB" id="3213352at2"/>
<organism evidence="1 2">
    <name type="scientific">Brevibacterium siliguriense</name>
    <dbReference type="NCBI Taxonomy" id="1136497"/>
    <lineage>
        <taxon>Bacteria</taxon>
        <taxon>Bacillati</taxon>
        <taxon>Actinomycetota</taxon>
        <taxon>Actinomycetes</taxon>
        <taxon>Micrococcales</taxon>
        <taxon>Brevibacteriaceae</taxon>
        <taxon>Brevibacterium</taxon>
    </lineage>
</organism>
<protein>
    <submittedName>
        <fullName evidence="1">DNA-binding transcriptional regulator, MarR family</fullName>
    </submittedName>
</protein>
<dbReference type="InterPro" id="IPR036390">
    <property type="entry name" value="WH_DNA-bd_sf"/>
</dbReference>
<sequence length="137" mass="15136">MGALVTRLERIRRMQTNQMDLGTADLRILWLFADGRSRTLKEISADLNLEQSTVNRQINAAINEGLLQRSREAGSAARRISPTVHGVTAFERDIEKSRAALQVGLDALGDDAENFLGSFNRFLDVYEGAVRSSGDTV</sequence>
<accession>A0A1H1M9E9</accession>
<dbReference type="Pfam" id="PF13412">
    <property type="entry name" value="HTH_24"/>
    <property type="match status" value="1"/>
</dbReference>